<dbReference type="Proteomes" id="UP001630127">
    <property type="component" value="Unassembled WGS sequence"/>
</dbReference>
<sequence>MMGFLDGPKWKRRHDIAAAAEQILNLFEIIKLHVFTIQPPGTGLRGGLSQIIKNVHADVASRRNVGPHTVQDIRCNQCAAHIGYEFVEVAEEKDPVLDVGDFLLRMHKLNQSIADPPQPMHRQGGLAAPAA</sequence>
<reference evidence="1 2" key="1">
    <citation type="submission" date="2024-11" db="EMBL/GenBank/DDBJ databases">
        <title>A near-complete genome assembly of Cinchona calisaya.</title>
        <authorList>
            <person name="Lian D.C."/>
            <person name="Zhao X.W."/>
            <person name="Wei L."/>
        </authorList>
    </citation>
    <scope>NUCLEOTIDE SEQUENCE [LARGE SCALE GENOMIC DNA]</scope>
    <source>
        <tissue evidence="1">Nenye</tissue>
    </source>
</reference>
<comment type="caution">
    <text evidence="1">The sequence shown here is derived from an EMBL/GenBank/DDBJ whole genome shotgun (WGS) entry which is preliminary data.</text>
</comment>
<evidence type="ECO:0000313" key="2">
    <source>
        <dbReference type="Proteomes" id="UP001630127"/>
    </source>
</evidence>
<name>A0ABD3AGE9_9GENT</name>
<proteinExistence type="predicted"/>
<accession>A0ABD3AGE9</accession>
<dbReference type="EMBL" id="JBJUIK010000004">
    <property type="protein sequence ID" value="KAL3530709.1"/>
    <property type="molecule type" value="Genomic_DNA"/>
</dbReference>
<keyword evidence="2" id="KW-1185">Reference proteome</keyword>
<protein>
    <recommendedName>
        <fullName evidence="3">Protein yippee-like</fullName>
    </recommendedName>
</protein>
<organism evidence="1 2">
    <name type="scientific">Cinchona calisaya</name>
    <dbReference type="NCBI Taxonomy" id="153742"/>
    <lineage>
        <taxon>Eukaryota</taxon>
        <taxon>Viridiplantae</taxon>
        <taxon>Streptophyta</taxon>
        <taxon>Embryophyta</taxon>
        <taxon>Tracheophyta</taxon>
        <taxon>Spermatophyta</taxon>
        <taxon>Magnoliopsida</taxon>
        <taxon>eudicotyledons</taxon>
        <taxon>Gunneridae</taxon>
        <taxon>Pentapetalae</taxon>
        <taxon>asterids</taxon>
        <taxon>lamiids</taxon>
        <taxon>Gentianales</taxon>
        <taxon>Rubiaceae</taxon>
        <taxon>Cinchonoideae</taxon>
        <taxon>Cinchoneae</taxon>
        <taxon>Cinchona</taxon>
    </lineage>
</organism>
<gene>
    <name evidence="1" type="ORF">ACH5RR_010031</name>
</gene>
<evidence type="ECO:0000313" key="1">
    <source>
        <dbReference type="EMBL" id="KAL3530709.1"/>
    </source>
</evidence>
<dbReference type="AlphaFoldDB" id="A0ABD3AGE9"/>
<evidence type="ECO:0008006" key="3">
    <source>
        <dbReference type="Google" id="ProtNLM"/>
    </source>
</evidence>